<keyword evidence="1" id="KW-1133">Transmembrane helix</keyword>
<dbReference type="EMBL" id="MU155254">
    <property type="protein sequence ID" value="KAF9477661.1"/>
    <property type="molecule type" value="Genomic_DNA"/>
</dbReference>
<evidence type="ECO:0000313" key="3">
    <source>
        <dbReference type="Proteomes" id="UP000807469"/>
    </source>
</evidence>
<accession>A0A9P5Z1B7</accession>
<evidence type="ECO:0000256" key="1">
    <source>
        <dbReference type="SAM" id="Phobius"/>
    </source>
</evidence>
<comment type="caution">
    <text evidence="2">The sequence shown here is derived from an EMBL/GenBank/DDBJ whole genome shotgun (WGS) entry which is preliminary data.</text>
</comment>
<organism evidence="2 3">
    <name type="scientific">Pholiota conissans</name>
    <dbReference type="NCBI Taxonomy" id="109636"/>
    <lineage>
        <taxon>Eukaryota</taxon>
        <taxon>Fungi</taxon>
        <taxon>Dikarya</taxon>
        <taxon>Basidiomycota</taxon>
        <taxon>Agaricomycotina</taxon>
        <taxon>Agaricomycetes</taxon>
        <taxon>Agaricomycetidae</taxon>
        <taxon>Agaricales</taxon>
        <taxon>Agaricineae</taxon>
        <taxon>Strophariaceae</taxon>
        <taxon>Pholiota</taxon>
    </lineage>
</organism>
<dbReference type="Proteomes" id="UP000807469">
    <property type="component" value="Unassembled WGS sequence"/>
</dbReference>
<keyword evidence="1" id="KW-0472">Membrane</keyword>
<evidence type="ECO:0000313" key="2">
    <source>
        <dbReference type="EMBL" id="KAF9477661.1"/>
    </source>
</evidence>
<keyword evidence="1" id="KW-0812">Transmembrane</keyword>
<name>A0A9P5Z1B7_9AGAR</name>
<gene>
    <name evidence="2" type="ORF">BDN70DRAFT_880920</name>
</gene>
<keyword evidence="3" id="KW-1185">Reference proteome</keyword>
<reference evidence="2" key="1">
    <citation type="submission" date="2020-11" db="EMBL/GenBank/DDBJ databases">
        <authorList>
            <consortium name="DOE Joint Genome Institute"/>
            <person name="Ahrendt S."/>
            <person name="Riley R."/>
            <person name="Andreopoulos W."/>
            <person name="Labutti K."/>
            <person name="Pangilinan J."/>
            <person name="Ruiz-Duenas F.J."/>
            <person name="Barrasa J.M."/>
            <person name="Sanchez-Garcia M."/>
            <person name="Camarero S."/>
            <person name="Miyauchi S."/>
            <person name="Serrano A."/>
            <person name="Linde D."/>
            <person name="Babiker R."/>
            <person name="Drula E."/>
            <person name="Ayuso-Fernandez I."/>
            <person name="Pacheco R."/>
            <person name="Padilla G."/>
            <person name="Ferreira P."/>
            <person name="Barriuso J."/>
            <person name="Kellner H."/>
            <person name="Castanera R."/>
            <person name="Alfaro M."/>
            <person name="Ramirez L."/>
            <person name="Pisabarro A.G."/>
            <person name="Kuo A."/>
            <person name="Tritt A."/>
            <person name="Lipzen A."/>
            <person name="He G."/>
            <person name="Yan M."/>
            <person name="Ng V."/>
            <person name="Cullen D."/>
            <person name="Martin F."/>
            <person name="Rosso M.-N."/>
            <person name="Henrissat B."/>
            <person name="Hibbett D."/>
            <person name="Martinez A.T."/>
            <person name="Grigoriev I.V."/>
        </authorList>
    </citation>
    <scope>NUCLEOTIDE SEQUENCE</scope>
    <source>
        <strain evidence="2">CIRM-BRFM 674</strain>
    </source>
</reference>
<proteinExistence type="predicted"/>
<dbReference type="AlphaFoldDB" id="A0A9P5Z1B7"/>
<feature type="transmembrane region" description="Helical" evidence="1">
    <location>
        <begin position="12"/>
        <end position="34"/>
    </location>
</feature>
<sequence length="82" mass="9442">MGQKKIIDISLFINVIQLLNVSLLLVSVALTALLRYSSCRLVIIGFNDNRRIAFASTWRWDLLFLGTSSFGQVDRDRVEQRR</sequence>
<protein>
    <submittedName>
        <fullName evidence="2">Uncharacterized protein</fullName>
    </submittedName>
</protein>